<feature type="compositionally biased region" description="Low complexity" evidence="1">
    <location>
        <begin position="10"/>
        <end position="26"/>
    </location>
</feature>
<keyword evidence="2" id="KW-0472">Membrane</keyword>
<dbReference type="Proteomes" id="UP000094455">
    <property type="component" value="Unassembled WGS sequence"/>
</dbReference>
<dbReference type="GeneID" id="30180638"/>
<protein>
    <submittedName>
        <fullName evidence="3">Uncharacterized protein</fullName>
    </submittedName>
</protein>
<feature type="transmembrane region" description="Helical" evidence="2">
    <location>
        <begin position="61"/>
        <end position="81"/>
    </location>
</feature>
<evidence type="ECO:0000313" key="3">
    <source>
        <dbReference type="EMBL" id="ODQ47486.1"/>
    </source>
</evidence>
<evidence type="ECO:0000256" key="1">
    <source>
        <dbReference type="SAM" id="MobiDB-lite"/>
    </source>
</evidence>
<feature type="region of interest" description="Disordered" evidence="1">
    <location>
        <begin position="1"/>
        <end position="41"/>
    </location>
</feature>
<feature type="transmembrane region" description="Helical" evidence="2">
    <location>
        <begin position="109"/>
        <end position="131"/>
    </location>
</feature>
<reference evidence="3 4" key="1">
    <citation type="journal article" date="2016" name="Proc. Natl. Acad. Sci. U.S.A.">
        <title>Comparative genomics of biotechnologically important yeasts.</title>
        <authorList>
            <person name="Riley R."/>
            <person name="Haridas S."/>
            <person name="Wolfe K.H."/>
            <person name="Lopes M.R."/>
            <person name="Hittinger C.T."/>
            <person name="Goeker M."/>
            <person name="Salamov A.A."/>
            <person name="Wisecaver J.H."/>
            <person name="Long T.M."/>
            <person name="Calvey C.H."/>
            <person name="Aerts A.L."/>
            <person name="Barry K.W."/>
            <person name="Choi C."/>
            <person name="Clum A."/>
            <person name="Coughlan A.Y."/>
            <person name="Deshpande S."/>
            <person name="Douglass A.P."/>
            <person name="Hanson S.J."/>
            <person name="Klenk H.-P."/>
            <person name="LaButti K.M."/>
            <person name="Lapidus A."/>
            <person name="Lindquist E.A."/>
            <person name="Lipzen A.M."/>
            <person name="Meier-Kolthoff J.P."/>
            <person name="Ohm R.A."/>
            <person name="Otillar R.P."/>
            <person name="Pangilinan J.L."/>
            <person name="Peng Y."/>
            <person name="Rokas A."/>
            <person name="Rosa C.A."/>
            <person name="Scheuner C."/>
            <person name="Sibirny A.A."/>
            <person name="Slot J.C."/>
            <person name="Stielow J.B."/>
            <person name="Sun H."/>
            <person name="Kurtzman C.P."/>
            <person name="Blackwell M."/>
            <person name="Grigoriev I.V."/>
            <person name="Jeffries T.W."/>
        </authorList>
    </citation>
    <scope>NUCLEOTIDE SEQUENCE [LARGE SCALE GENOMIC DNA]</scope>
    <source>
        <strain evidence="3 4">NRRL Y-2026</strain>
    </source>
</reference>
<proteinExistence type="predicted"/>
<sequence>MSELKRRHAGAPVAAAAAPAAAAGTARPRKPLSTSKYKDKHSGLSYNYEDRLSKMRVLKTAVLMVLLTITVAYFGYNLYLWGSNVVFDIYWHHVRGVRSREQADFIRQLWIGNFLDLFAIIVKLVVAYWIFRLINSRLLLTYDDTEELNKYN</sequence>
<gene>
    <name evidence="3" type="ORF">PICMEDRAFT_71555</name>
</gene>
<keyword evidence="4" id="KW-1185">Reference proteome</keyword>
<dbReference type="RefSeq" id="XP_019018599.1">
    <property type="nucleotide sequence ID" value="XM_019163951.1"/>
</dbReference>
<evidence type="ECO:0000313" key="4">
    <source>
        <dbReference type="Proteomes" id="UP000094455"/>
    </source>
</evidence>
<dbReference type="AlphaFoldDB" id="A0A1E3NN05"/>
<keyword evidence="2" id="KW-0812">Transmembrane</keyword>
<dbReference type="OrthoDB" id="10469803at2759"/>
<name>A0A1E3NN05_9ASCO</name>
<keyword evidence="2" id="KW-1133">Transmembrane helix</keyword>
<accession>A0A1E3NN05</accession>
<dbReference type="EMBL" id="KV454002">
    <property type="protein sequence ID" value="ODQ47486.1"/>
    <property type="molecule type" value="Genomic_DNA"/>
</dbReference>
<organism evidence="3 4">
    <name type="scientific">Pichia membranifaciens NRRL Y-2026</name>
    <dbReference type="NCBI Taxonomy" id="763406"/>
    <lineage>
        <taxon>Eukaryota</taxon>
        <taxon>Fungi</taxon>
        <taxon>Dikarya</taxon>
        <taxon>Ascomycota</taxon>
        <taxon>Saccharomycotina</taxon>
        <taxon>Pichiomycetes</taxon>
        <taxon>Pichiales</taxon>
        <taxon>Pichiaceae</taxon>
        <taxon>Pichia</taxon>
    </lineage>
</organism>
<evidence type="ECO:0000256" key="2">
    <source>
        <dbReference type="SAM" id="Phobius"/>
    </source>
</evidence>